<feature type="transmembrane region" description="Helical" evidence="10">
    <location>
        <begin position="270"/>
        <end position="291"/>
    </location>
</feature>
<dbReference type="KEGG" id="prf:PeribacterA2_1120"/>
<evidence type="ECO:0000256" key="3">
    <source>
        <dbReference type="ARBA" id="ARBA00022475"/>
    </source>
</evidence>
<dbReference type="Proteomes" id="UP000069135">
    <property type="component" value="Chromosome"/>
</dbReference>
<dbReference type="GO" id="GO:0051205">
    <property type="term" value="P:protein insertion into membrane"/>
    <property type="evidence" value="ECO:0007669"/>
    <property type="project" value="TreeGrafter"/>
</dbReference>
<dbReference type="STRING" id="1735162.PeribacterB2_1122"/>
<evidence type="ECO:0000256" key="5">
    <source>
        <dbReference type="ARBA" id="ARBA00022927"/>
    </source>
</evidence>
<organism evidence="12 13">
    <name type="scientific">Candidatus Peribacter riflensis</name>
    <dbReference type="NCBI Taxonomy" id="1735162"/>
    <lineage>
        <taxon>Bacteria</taxon>
        <taxon>Candidatus Peregrinibacteriota</taxon>
        <taxon>Candidatus Peribacteria</taxon>
        <taxon>Candidatus Peribacterales</taxon>
        <taxon>Candidatus Peribacteraceae</taxon>
        <taxon>Candidatus Peribacter</taxon>
    </lineage>
</organism>
<feature type="transmembrane region" description="Helical" evidence="10">
    <location>
        <begin position="189"/>
        <end position="222"/>
    </location>
</feature>
<feature type="domain" description="Membrane insertase YidC/Oxa/ALB C-terminal" evidence="11">
    <location>
        <begin position="206"/>
        <end position="415"/>
    </location>
</feature>
<dbReference type="AlphaFoldDB" id="A0A0S1SD39"/>
<evidence type="ECO:0000256" key="4">
    <source>
        <dbReference type="ARBA" id="ARBA00022692"/>
    </source>
</evidence>
<evidence type="ECO:0000256" key="1">
    <source>
        <dbReference type="ARBA" id="ARBA00004651"/>
    </source>
</evidence>
<comment type="subcellular location">
    <subcellularLocation>
        <location evidence="1">Cell membrane</location>
        <topology evidence="1">Multi-pass membrane protein</topology>
    </subcellularLocation>
    <subcellularLocation>
        <location evidence="9">Membrane</location>
        <topology evidence="9">Multi-pass membrane protein</topology>
    </subcellularLocation>
</comment>
<evidence type="ECO:0000313" key="13">
    <source>
        <dbReference type="Proteomes" id="UP000069135"/>
    </source>
</evidence>
<keyword evidence="3" id="KW-1003">Cell membrane</keyword>
<dbReference type="InterPro" id="IPR028055">
    <property type="entry name" value="YidC/Oxa/ALB_C"/>
</dbReference>
<evidence type="ECO:0000313" key="12">
    <source>
        <dbReference type="EMBL" id="ALM13780.1"/>
    </source>
</evidence>
<evidence type="ECO:0000259" key="11">
    <source>
        <dbReference type="Pfam" id="PF02096"/>
    </source>
</evidence>
<dbReference type="GO" id="GO:0005886">
    <property type="term" value="C:plasma membrane"/>
    <property type="evidence" value="ECO:0007669"/>
    <property type="project" value="UniProtKB-SubCell"/>
</dbReference>
<keyword evidence="2" id="KW-0813">Transport</keyword>
<accession>A0A0S1SV11</accession>
<accession>A0A0S1SQR5</accession>
<keyword evidence="5" id="KW-0653">Protein transport</keyword>
<accession>A0A0S1SLM9</accession>
<gene>
    <name evidence="12" type="ORF">PeribacterD1_1120</name>
</gene>
<dbReference type="PANTHER" id="PTHR12428:SF65">
    <property type="entry name" value="CYTOCHROME C OXIDASE ASSEMBLY PROTEIN COX18, MITOCHONDRIAL"/>
    <property type="match status" value="1"/>
</dbReference>
<dbReference type="CDD" id="cd20070">
    <property type="entry name" value="5TM_YidC_Alb3"/>
    <property type="match status" value="1"/>
</dbReference>
<keyword evidence="7 10" id="KW-0472">Membrane</keyword>
<dbReference type="EMBL" id="CP013065">
    <property type="protein sequence ID" value="ALM13780.1"/>
    <property type="molecule type" value="Genomic_DNA"/>
</dbReference>
<feature type="transmembrane region" description="Helical" evidence="10">
    <location>
        <begin position="329"/>
        <end position="351"/>
    </location>
</feature>
<evidence type="ECO:0000256" key="2">
    <source>
        <dbReference type="ARBA" id="ARBA00022448"/>
    </source>
</evidence>
<evidence type="ECO:0000256" key="7">
    <source>
        <dbReference type="ARBA" id="ARBA00023136"/>
    </source>
</evidence>
<evidence type="ECO:0000256" key="9">
    <source>
        <dbReference type="RuleBase" id="RU003945"/>
    </source>
</evidence>
<sequence length="420" mass="46830">MSEQPRKRSALLEFALIFALVYLGTQLVFRLFFPAEAGGPNGLADVVLKSTAAKVKDGHSITLTLRNNTEGTLLLPDHCPMPPVEVYTVMGEGSGAQIAPLMAIETALPCVPLTSVAPKSEAHIDLGPWKYSLFSQFGTYEVRLPAAARFRTASGTIVPAEHGTLSARVTLHDAGPFTKLFRAFITKPFLNFLIFIASVLPGHSLGVAIIILTLVVKFLLYIPTQHSLEGQKKMQKAQPLLDEIRRRYKDDPKRMQEETMKIWKEHGINPFQSCLPLLIQMPVLIGVFYVVRDGSVLALSQHLIYDFYRHLDWSFATTFLGLDLLKPSYILFPPLLTILQFVQMKLTFAAAKKKREQSGKAESQGDKSQQMQQKMMLYGLPIMIGVFAFQFPAAVSLYWGVSTLFAIGQQMVVNREKITL</sequence>
<dbReference type="PANTHER" id="PTHR12428">
    <property type="entry name" value="OXA1"/>
    <property type="match status" value="1"/>
</dbReference>
<dbReference type="Pfam" id="PF02096">
    <property type="entry name" value="60KD_IMP"/>
    <property type="match status" value="1"/>
</dbReference>
<keyword evidence="4 9" id="KW-0812">Transmembrane</keyword>
<reference evidence="12 13" key="2">
    <citation type="journal article" date="2016" name="PeerJ">
        <title>Analysis of five complete genome sequences for members of the class Peribacteria in the recently recognized Peregrinibacteria bacterial phylum.</title>
        <authorList>
            <person name="Anantharaman K."/>
            <person name="Brown C.T."/>
            <person name="Burstein D."/>
            <person name="Castelle C.J."/>
            <person name="Probst A.J."/>
            <person name="Thomas B.C."/>
            <person name="Williams K.H."/>
            <person name="Banfield J.F."/>
        </authorList>
    </citation>
    <scope>NUCLEOTIDE SEQUENCE [LARGE SCALE GENOMIC DNA]</scope>
    <source>
        <strain evidence="12">RIFOXYD1_FULL_PER-ii_59_16</strain>
    </source>
</reference>
<accession>A0A0S1SD39</accession>
<evidence type="ECO:0000256" key="6">
    <source>
        <dbReference type="ARBA" id="ARBA00022989"/>
    </source>
</evidence>
<keyword evidence="6 10" id="KW-1133">Transmembrane helix</keyword>
<protein>
    <submittedName>
        <fullName evidence="12">Preprotein translocase subunit YidC</fullName>
    </submittedName>
</protein>
<dbReference type="InterPro" id="IPR001708">
    <property type="entry name" value="YidC/ALB3/OXA1/COX18"/>
</dbReference>
<dbReference type="InterPro" id="IPR047196">
    <property type="entry name" value="YidC_ALB_C"/>
</dbReference>
<feature type="transmembrane region" description="Helical" evidence="10">
    <location>
        <begin position="377"/>
        <end position="401"/>
    </location>
</feature>
<evidence type="ECO:0000256" key="8">
    <source>
        <dbReference type="ARBA" id="ARBA00023186"/>
    </source>
</evidence>
<reference evidence="13" key="1">
    <citation type="submission" date="2015-10" db="EMBL/GenBank/DDBJ databases">
        <title>Analysis of five complete genome sequences for members of the class Peribacteria in the recently recognized Peregrinibacteria bacterial phylum.</title>
        <authorList>
            <person name="Anantharaman K."/>
            <person name="Brown C.T."/>
            <person name="Burstein D."/>
            <person name="Castelle C.J."/>
            <person name="Probst A.J."/>
            <person name="Thomas B.C."/>
            <person name="Williams K.H."/>
            <person name="Banfield J.F."/>
        </authorList>
    </citation>
    <scope>NUCLEOTIDE SEQUENCE [LARGE SCALE GENOMIC DNA]</scope>
</reference>
<accession>A0A0S1SY65</accession>
<feature type="transmembrane region" description="Helical" evidence="10">
    <location>
        <begin position="12"/>
        <end position="33"/>
    </location>
</feature>
<proteinExistence type="inferred from homology"/>
<dbReference type="NCBIfam" id="TIGR03592">
    <property type="entry name" value="yidC_oxa1_cterm"/>
    <property type="match status" value="1"/>
</dbReference>
<name>A0A0S1SD39_9BACT</name>
<keyword evidence="8" id="KW-0143">Chaperone</keyword>
<dbReference type="GO" id="GO:0015031">
    <property type="term" value="P:protein transport"/>
    <property type="evidence" value="ECO:0007669"/>
    <property type="project" value="UniProtKB-KW"/>
</dbReference>
<dbReference type="GO" id="GO:0032977">
    <property type="term" value="F:membrane insertase activity"/>
    <property type="evidence" value="ECO:0007669"/>
    <property type="project" value="InterPro"/>
</dbReference>
<evidence type="ECO:0000256" key="10">
    <source>
        <dbReference type="SAM" id="Phobius"/>
    </source>
</evidence>
<comment type="similarity">
    <text evidence="9">Belongs to the OXA1/ALB3/YidC family.</text>
</comment>